<evidence type="ECO:0000313" key="1">
    <source>
        <dbReference type="EMBL" id="GBH21701.1"/>
    </source>
</evidence>
<proteinExistence type="predicted"/>
<reference evidence="1" key="1">
    <citation type="submission" date="2017-04" db="EMBL/GenBank/DDBJ databases">
        <title>Unveiling RNA virosphere associated with marine microorganisms.</title>
        <authorList>
            <person name="Urayama S."/>
            <person name="Takaki Y."/>
            <person name="Nishi S."/>
            <person name="Yoshida Y."/>
            <person name="Deguchi S."/>
            <person name="Takai K."/>
            <person name="Nunoura T."/>
        </authorList>
    </citation>
    <scope>NUCLEOTIDE SEQUENCE</scope>
</reference>
<dbReference type="EMBL" id="BDQA01000262">
    <property type="protein sequence ID" value="GBH21701.1"/>
    <property type="molecule type" value="Genomic_RNA"/>
</dbReference>
<organism evidence="1">
    <name type="scientific">viral metagenome</name>
    <dbReference type="NCBI Taxonomy" id="1070528"/>
    <lineage>
        <taxon>unclassified sequences</taxon>
        <taxon>metagenomes</taxon>
        <taxon>organismal metagenomes</taxon>
    </lineage>
</organism>
<protein>
    <submittedName>
        <fullName evidence="1">Uncharacterized protein</fullName>
    </submittedName>
</protein>
<name>A0A2V0R948_9ZZZZ</name>
<sequence length="518" mass="54223">MSFIEETKKYATEVASAALNAFEQQARGDLEAPNGDDNVRLYTAKGGSAVTLASTTTSASVIYDPESSLRNGQLNVVVYGRNSAGTVTEEQHVNLGRPTSEFLSVGCLSSGLKVFNSSGVDVIGGTQTAAVLTSIPRDVATISSTDVANACASHDRDMASGVVSREDSTLTIAMTEHFGKKMALSRSNTTSNVVSRKWDDAVGSRRTTSGQTLGFTADTDMTVGTTDLTSAQILAGDQTKFIVDTDRLDSANNPLTLATYNVEASAYIEMSTVAVNNNGQTYDAMLIALDAAGNVLDTSTIRDRGSTSTGAVFDMVFSGSVSSSTVPIHRVVMSVFKSSQAMDDVIAAAQSVAVVTAREETADIAARPIHVCVLEGLNASATLNLSSTAVLTGVPDSTNVFIGSAQEAPRVFDTNAVEVFLKSVSRVLPRAFTVSGHRAVTHEIKAFYEGEEVDMSFKAMSFKPIAEGIKKIGKVAKGMTPEIEMALRGAGSMLSPMPGVAGVAGRGMLAGAEVARRI</sequence>
<accession>A0A2V0R948</accession>
<dbReference type="AlphaFoldDB" id="A0A2V0R948"/>
<comment type="caution">
    <text evidence="1">The sequence shown here is derived from an EMBL/GenBank/DDBJ whole genome shotgun (WGS) entry which is preliminary data.</text>
</comment>